<dbReference type="GO" id="GO:0004553">
    <property type="term" value="F:hydrolase activity, hydrolyzing O-glycosyl compounds"/>
    <property type="evidence" value="ECO:0007669"/>
    <property type="project" value="InterPro"/>
</dbReference>
<dbReference type="OrthoDB" id="9809583at2"/>
<dbReference type="InterPro" id="IPR013320">
    <property type="entry name" value="ConA-like_dom_sf"/>
</dbReference>
<evidence type="ECO:0000259" key="3">
    <source>
        <dbReference type="PROSITE" id="PS51762"/>
    </source>
</evidence>
<reference evidence="4 5" key="1">
    <citation type="submission" date="2019-02" db="EMBL/GenBank/DDBJ databases">
        <title>Pedobacter sp. RP-3-11 sp. nov., isolated from Arctic soil.</title>
        <authorList>
            <person name="Dahal R.H."/>
        </authorList>
    </citation>
    <scope>NUCLEOTIDE SEQUENCE [LARGE SCALE GENOMIC DNA]</scope>
    <source>
        <strain evidence="4 5">RP-3-11</strain>
    </source>
</reference>
<evidence type="ECO:0000256" key="1">
    <source>
        <dbReference type="ARBA" id="ARBA00006865"/>
    </source>
</evidence>
<comment type="caution">
    <text evidence="4">The sequence shown here is derived from an EMBL/GenBank/DDBJ whole genome shotgun (WGS) entry which is preliminary data.</text>
</comment>
<dbReference type="Pfam" id="PF00722">
    <property type="entry name" value="Glyco_hydro_16"/>
    <property type="match status" value="1"/>
</dbReference>
<feature type="domain" description="GH16" evidence="3">
    <location>
        <begin position="31"/>
        <end position="260"/>
    </location>
</feature>
<dbReference type="AlphaFoldDB" id="A0A4R0NJP1"/>
<evidence type="ECO:0000256" key="2">
    <source>
        <dbReference type="SAM" id="SignalP"/>
    </source>
</evidence>
<dbReference type="RefSeq" id="WP_131562208.1">
    <property type="nucleotide sequence ID" value="NZ_SJSN01000020.1"/>
</dbReference>
<evidence type="ECO:0000313" key="5">
    <source>
        <dbReference type="Proteomes" id="UP000291485"/>
    </source>
</evidence>
<dbReference type="SUPFAM" id="SSF49899">
    <property type="entry name" value="Concanavalin A-like lectins/glucanases"/>
    <property type="match status" value="1"/>
</dbReference>
<feature type="signal peptide" evidence="2">
    <location>
        <begin position="1"/>
        <end position="19"/>
    </location>
</feature>
<keyword evidence="4" id="KW-0378">Hydrolase</keyword>
<dbReference type="InterPro" id="IPR050546">
    <property type="entry name" value="Glycosyl_Hydrlase_16"/>
</dbReference>
<sequence>MKNIISLLLFLCSFELTFAQNDGSSGKLIWADEFNYSGPPDSTKWDYENGIVRNKEPQYYTKKRQENARVENGNLVIEAKKEDYRGAEYTSASLITLGKMHLRYGRIEVRAKVPKGIGSWPAIWMLGVNRELVKWPSCGEIDILEYIGRDSTSAYGTVHFKNGVGKYEMSGQHPFVGKPYDDFHNYTFEWDKKKMTMSYDNIKYFEFNIADADKNAQKIFSSKFYLLLNLALGRVGTLGGRLDPDILPITFLVDYVRIYK</sequence>
<dbReference type="PROSITE" id="PS51762">
    <property type="entry name" value="GH16_2"/>
    <property type="match status" value="1"/>
</dbReference>
<comment type="similarity">
    <text evidence="1">Belongs to the glycosyl hydrolase 16 family.</text>
</comment>
<accession>A0A4R0NJP1</accession>
<dbReference type="CDD" id="cd08023">
    <property type="entry name" value="GH16_laminarinase_like"/>
    <property type="match status" value="1"/>
</dbReference>
<dbReference type="PANTHER" id="PTHR10963:SF55">
    <property type="entry name" value="GLYCOSIDE HYDROLASE FAMILY 16 PROTEIN"/>
    <property type="match status" value="1"/>
</dbReference>
<keyword evidence="2" id="KW-0732">Signal</keyword>
<dbReference type="GO" id="GO:0005975">
    <property type="term" value="P:carbohydrate metabolic process"/>
    <property type="evidence" value="ECO:0007669"/>
    <property type="project" value="InterPro"/>
</dbReference>
<evidence type="ECO:0000313" key="4">
    <source>
        <dbReference type="EMBL" id="TCD00756.1"/>
    </source>
</evidence>
<feature type="chain" id="PRO_5020186203" evidence="2">
    <location>
        <begin position="20"/>
        <end position="260"/>
    </location>
</feature>
<dbReference type="InterPro" id="IPR000757">
    <property type="entry name" value="Beta-glucanase-like"/>
</dbReference>
<dbReference type="Gene3D" id="2.60.120.200">
    <property type="match status" value="1"/>
</dbReference>
<organism evidence="4 5">
    <name type="scientific">Pedobacter frigidisoli</name>
    <dbReference type="NCBI Taxonomy" id="2530455"/>
    <lineage>
        <taxon>Bacteria</taxon>
        <taxon>Pseudomonadati</taxon>
        <taxon>Bacteroidota</taxon>
        <taxon>Sphingobacteriia</taxon>
        <taxon>Sphingobacteriales</taxon>
        <taxon>Sphingobacteriaceae</taxon>
        <taxon>Pedobacter</taxon>
    </lineage>
</organism>
<dbReference type="Proteomes" id="UP000291485">
    <property type="component" value="Unassembled WGS sequence"/>
</dbReference>
<proteinExistence type="inferred from homology"/>
<keyword evidence="5" id="KW-1185">Reference proteome</keyword>
<gene>
    <name evidence="4" type="ORF">EZ449_19855</name>
</gene>
<dbReference type="EMBL" id="SJSN01000020">
    <property type="protein sequence ID" value="TCD00756.1"/>
    <property type="molecule type" value="Genomic_DNA"/>
</dbReference>
<protein>
    <submittedName>
        <fullName evidence="4">Glycoside hydrolase family 16 protein</fullName>
    </submittedName>
</protein>
<dbReference type="PANTHER" id="PTHR10963">
    <property type="entry name" value="GLYCOSYL HYDROLASE-RELATED"/>
    <property type="match status" value="1"/>
</dbReference>
<name>A0A4R0NJP1_9SPHI</name>